<name>A0A512BPI0_9HYPH</name>
<protein>
    <submittedName>
        <fullName evidence="1">Uncharacterized protein</fullName>
    </submittedName>
</protein>
<gene>
    <name evidence="1" type="ORF">MAE02_15410</name>
</gene>
<sequence length="66" mass="7126">MVRALIIAHKKLIGLRDISENKIRGLAMVFGVRLLCGLSLHFTEQVLQASQGIARLSGPMQGLLAA</sequence>
<evidence type="ECO:0000313" key="1">
    <source>
        <dbReference type="EMBL" id="GEO13845.1"/>
    </source>
</evidence>
<evidence type="ECO:0000313" key="2">
    <source>
        <dbReference type="Proteomes" id="UP000321085"/>
    </source>
</evidence>
<organism evidence="1 2">
    <name type="scientific">Microvirga aerophila</name>
    <dbReference type="NCBI Taxonomy" id="670291"/>
    <lineage>
        <taxon>Bacteria</taxon>
        <taxon>Pseudomonadati</taxon>
        <taxon>Pseudomonadota</taxon>
        <taxon>Alphaproteobacteria</taxon>
        <taxon>Hyphomicrobiales</taxon>
        <taxon>Methylobacteriaceae</taxon>
        <taxon>Microvirga</taxon>
    </lineage>
</organism>
<keyword evidence="2" id="KW-1185">Reference proteome</keyword>
<comment type="caution">
    <text evidence="1">The sequence shown here is derived from an EMBL/GenBank/DDBJ whole genome shotgun (WGS) entry which is preliminary data.</text>
</comment>
<accession>A0A512BPI0</accession>
<dbReference type="EMBL" id="BJYU01000016">
    <property type="protein sequence ID" value="GEO13845.1"/>
    <property type="molecule type" value="Genomic_DNA"/>
</dbReference>
<reference evidence="1 2" key="1">
    <citation type="submission" date="2019-07" db="EMBL/GenBank/DDBJ databases">
        <title>Whole genome shotgun sequence of Microvirga aerophila NBRC 106136.</title>
        <authorList>
            <person name="Hosoyama A."/>
            <person name="Uohara A."/>
            <person name="Ohji S."/>
            <person name="Ichikawa N."/>
        </authorList>
    </citation>
    <scope>NUCLEOTIDE SEQUENCE [LARGE SCALE GENOMIC DNA]</scope>
    <source>
        <strain evidence="1 2">NBRC 106136</strain>
    </source>
</reference>
<proteinExistence type="predicted"/>
<dbReference type="Proteomes" id="UP000321085">
    <property type="component" value="Unassembled WGS sequence"/>
</dbReference>
<dbReference type="AlphaFoldDB" id="A0A512BPI0"/>